<dbReference type="STRING" id="523791.Kkor_1090"/>
<evidence type="ECO:0000313" key="6">
    <source>
        <dbReference type="Proteomes" id="UP000001231"/>
    </source>
</evidence>
<reference evidence="5 6" key="1">
    <citation type="journal article" date="2009" name="Stand. Genomic Sci.">
        <title>Complete genome sequence of Kangiella koreensis type strain (SW-125).</title>
        <authorList>
            <person name="Han C."/>
            <person name="Sikorski J."/>
            <person name="Lapidus A."/>
            <person name="Nolan M."/>
            <person name="Glavina Del Rio T."/>
            <person name="Tice H."/>
            <person name="Cheng J.F."/>
            <person name="Lucas S."/>
            <person name="Chen F."/>
            <person name="Copeland A."/>
            <person name="Ivanova N."/>
            <person name="Mavromatis K."/>
            <person name="Ovchinnikova G."/>
            <person name="Pati A."/>
            <person name="Bruce D."/>
            <person name="Goodwin L."/>
            <person name="Pitluck S."/>
            <person name="Chen A."/>
            <person name="Palaniappan K."/>
            <person name="Land M."/>
            <person name="Hauser L."/>
            <person name="Chang Y.J."/>
            <person name="Jeffries C.D."/>
            <person name="Chain P."/>
            <person name="Saunders E."/>
            <person name="Brettin T."/>
            <person name="Goker M."/>
            <person name="Tindall B.J."/>
            <person name="Bristow J."/>
            <person name="Eisen J.A."/>
            <person name="Markowitz V."/>
            <person name="Hugenholtz P."/>
            <person name="Kyrpides N.C."/>
            <person name="Klenk H.P."/>
            <person name="Detter J.C."/>
        </authorList>
    </citation>
    <scope>NUCLEOTIDE SEQUENCE [LARGE SCALE GENOMIC DNA]</scope>
    <source>
        <strain evidence="6">DSM 16069 / KCTC 12182 / SW-125</strain>
    </source>
</reference>
<gene>
    <name evidence="5" type="ordered locus">Kkor_1090</name>
</gene>
<feature type="compositionally biased region" description="Polar residues" evidence="2">
    <location>
        <begin position="67"/>
        <end position="79"/>
    </location>
</feature>
<dbReference type="HOGENOM" id="CLU_108835_3_1_6"/>
<keyword evidence="6" id="KW-1185">Reference proteome</keyword>
<sequence length="156" mass="17850">MVNIKLIILATIFGLGTATIVSAAQPIYKWKDDKGNIKYTQTKPPHGVSYETINQRVSDSKPVTELGNEQSQESSNMTDAQDEVIAKQEAQKKNIEQQNKEIARKNCTIAKNNLEVLENRTRIQIEENGERRMLTDTERAERLKQARENVKKYCEK</sequence>
<evidence type="ECO:0000313" key="5">
    <source>
        <dbReference type="EMBL" id="ACV26509.1"/>
    </source>
</evidence>
<dbReference type="Proteomes" id="UP000001231">
    <property type="component" value="Chromosome"/>
</dbReference>
<feature type="chain" id="PRO_5002983593" description="DUF4124 domain-containing protein" evidence="3">
    <location>
        <begin position="24"/>
        <end position="156"/>
    </location>
</feature>
<evidence type="ECO:0000256" key="1">
    <source>
        <dbReference type="SAM" id="Coils"/>
    </source>
</evidence>
<feature type="domain" description="DUF4124" evidence="4">
    <location>
        <begin position="20"/>
        <end position="62"/>
    </location>
</feature>
<dbReference type="InterPro" id="IPR025392">
    <property type="entry name" value="DUF4124"/>
</dbReference>
<feature type="signal peptide" evidence="3">
    <location>
        <begin position="1"/>
        <end position="23"/>
    </location>
</feature>
<dbReference type="InParanoid" id="C7RB67"/>
<keyword evidence="3" id="KW-0732">Signal</keyword>
<protein>
    <recommendedName>
        <fullName evidence="4">DUF4124 domain-containing protein</fullName>
    </recommendedName>
</protein>
<dbReference type="Pfam" id="PF13511">
    <property type="entry name" value="DUF4124"/>
    <property type="match status" value="1"/>
</dbReference>
<name>C7RB67_KANKD</name>
<keyword evidence="1" id="KW-0175">Coiled coil</keyword>
<evidence type="ECO:0000256" key="3">
    <source>
        <dbReference type="SAM" id="SignalP"/>
    </source>
</evidence>
<dbReference type="AlphaFoldDB" id="C7RB67"/>
<dbReference type="KEGG" id="kko:Kkor_1090"/>
<organism evidence="5 6">
    <name type="scientific">Kangiella koreensis (strain DSM 16069 / JCM 12317 / KCTC 12182 / SW-125)</name>
    <dbReference type="NCBI Taxonomy" id="523791"/>
    <lineage>
        <taxon>Bacteria</taxon>
        <taxon>Pseudomonadati</taxon>
        <taxon>Pseudomonadota</taxon>
        <taxon>Gammaproteobacteria</taxon>
        <taxon>Kangiellales</taxon>
        <taxon>Kangiellaceae</taxon>
        <taxon>Kangiella</taxon>
    </lineage>
</organism>
<accession>C7RB67</accession>
<dbReference type="RefSeq" id="WP_012801023.1">
    <property type="nucleotide sequence ID" value="NC_013166.1"/>
</dbReference>
<evidence type="ECO:0000256" key="2">
    <source>
        <dbReference type="SAM" id="MobiDB-lite"/>
    </source>
</evidence>
<evidence type="ECO:0000259" key="4">
    <source>
        <dbReference type="Pfam" id="PF13511"/>
    </source>
</evidence>
<feature type="region of interest" description="Disordered" evidence="2">
    <location>
        <begin position="55"/>
        <end position="81"/>
    </location>
</feature>
<dbReference type="OrthoDB" id="7068596at2"/>
<feature type="coiled-coil region" evidence="1">
    <location>
        <begin position="85"/>
        <end position="120"/>
    </location>
</feature>
<dbReference type="EMBL" id="CP001707">
    <property type="protein sequence ID" value="ACV26509.1"/>
    <property type="molecule type" value="Genomic_DNA"/>
</dbReference>
<proteinExistence type="predicted"/>